<proteinExistence type="predicted"/>
<dbReference type="RefSeq" id="WP_161831068.1">
    <property type="nucleotide sequence ID" value="NZ_AP028127.1"/>
</dbReference>
<evidence type="ECO:0000259" key="2">
    <source>
        <dbReference type="Pfam" id="PF14501"/>
    </source>
</evidence>
<gene>
    <name evidence="3" type="ORF">T23_17490</name>
</gene>
<keyword evidence="1" id="KW-1133">Transmembrane helix</keyword>
<protein>
    <recommendedName>
        <fullName evidence="2">Sensor histidine kinase NatK-like C-terminal domain-containing protein</fullName>
    </recommendedName>
</protein>
<dbReference type="InterPro" id="IPR032834">
    <property type="entry name" value="NatK-like_C"/>
</dbReference>
<keyword evidence="1" id="KW-0812">Transmembrane</keyword>
<feature type="domain" description="Sensor histidine kinase NatK-like C-terminal" evidence="2">
    <location>
        <begin position="473"/>
        <end position="575"/>
    </location>
</feature>
<dbReference type="EMBL" id="AP028127">
    <property type="protein sequence ID" value="BEH91647.1"/>
    <property type="molecule type" value="Genomic_DNA"/>
</dbReference>
<dbReference type="Pfam" id="PF14501">
    <property type="entry name" value="HATPase_c_5"/>
    <property type="match status" value="1"/>
</dbReference>
<dbReference type="Proteomes" id="UP001432099">
    <property type="component" value="Chromosome"/>
</dbReference>
<dbReference type="SUPFAM" id="SSF55874">
    <property type="entry name" value="ATPase domain of HSP90 chaperone/DNA topoisomerase II/histidine kinase"/>
    <property type="match status" value="1"/>
</dbReference>
<feature type="transmembrane region" description="Helical" evidence="1">
    <location>
        <begin position="335"/>
        <end position="357"/>
    </location>
</feature>
<keyword evidence="4" id="KW-1185">Reference proteome</keyword>
<dbReference type="Gene3D" id="3.30.565.10">
    <property type="entry name" value="Histidine kinase-like ATPase, C-terminal domain"/>
    <property type="match status" value="1"/>
</dbReference>
<organism evidence="3 4">
    <name type="scientific">Turicibacter faecis</name>
    <dbReference type="NCBI Taxonomy" id="2963365"/>
    <lineage>
        <taxon>Bacteria</taxon>
        <taxon>Bacillati</taxon>
        <taxon>Bacillota</taxon>
        <taxon>Erysipelotrichia</taxon>
        <taxon>Erysipelotrichales</taxon>
        <taxon>Turicibacteraceae</taxon>
        <taxon>Turicibacter</taxon>
    </lineage>
</organism>
<reference evidence="3" key="1">
    <citation type="journal article" date="2024" name="Int. J. Syst. Evol. Microbiol.">
        <title>Turicibacter faecis sp. nov., isolated from faeces of heart failure mouse model.</title>
        <authorList>
            <person name="Imamura Y."/>
            <person name="Motooka D."/>
            <person name="Nakajima Y."/>
            <person name="Ito S."/>
            <person name="Kitakaze M."/>
            <person name="Iida T."/>
            <person name="Nakamura S."/>
        </authorList>
    </citation>
    <scope>NUCLEOTIDE SEQUENCE</scope>
    <source>
        <strain evidence="3">TC023</strain>
    </source>
</reference>
<dbReference type="PANTHER" id="PTHR40448:SF1">
    <property type="entry name" value="TWO-COMPONENT SENSOR HISTIDINE KINASE"/>
    <property type="match status" value="1"/>
</dbReference>
<evidence type="ECO:0000313" key="3">
    <source>
        <dbReference type="EMBL" id="BEH91647.1"/>
    </source>
</evidence>
<dbReference type="PANTHER" id="PTHR40448">
    <property type="entry name" value="TWO-COMPONENT SENSOR HISTIDINE KINASE"/>
    <property type="match status" value="1"/>
</dbReference>
<accession>A0ABM8IK67</accession>
<name>A0ABM8IK67_9FIRM</name>
<sequence length="580" mass="67023">MQNRTKHIVAKGRIQRFILKVYSPFKRFFLKYGSNVKIFLAALIITIPLTICYTGIVKGTRKVEINQLYKTALALRAQELKSSMNVLTEQINVYRGVISTELWNELVSIKRVITEKLEGDELPGTPSLIQLIKGLSYEYPKYEFSIWNRENEQLEVAYAQGKPINVDEALMDYLMEPWPSDYYRDEVNQKLIFFKVREEVKLDLMGNVTLNLGEELKGLDAHMSLVQLNLGGAKTIEEYFGDVLFSTHPFNWVTDYQRIGDRETKLLAAIKDSFDHNRDYYGFYREETENQDYLIFGHKSSDFSMGILLTLPTSTFTTDVLDMIESYDQGRQERVIGALVISAITILAAFIGGALVIRKAKMKEVMMEKRRAHLALEHNEIIFSKYERINEMAHDVKNHISSIKGLIELEQNQAALDYIDVMYDDLGKLSNTIVTGHQLMDVILNEKLSLIKKGNIHFDYKIERVNLSFINDKDLTILLTNLLDNAIESCQQSENKEIEFQVYTFNESYIVIKLINSCDHEPIVINQLLMSRKRERMTYGYGVKNIERVTSYYGGMTMWKFDEVNAQFQFTVTIPIPTAD</sequence>
<evidence type="ECO:0000313" key="4">
    <source>
        <dbReference type="Proteomes" id="UP001432099"/>
    </source>
</evidence>
<keyword evidence="1" id="KW-0472">Membrane</keyword>
<evidence type="ECO:0000256" key="1">
    <source>
        <dbReference type="SAM" id="Phobius"/>
    </source>
</evidence>
<feature type="transmembrane region" description="Helical" evidence="1">
    <location>
        <begin position="36"/>
        <end position="56"/>
    </location>
</feature>
<dbReference type="InterPro" id="IPR036890">
    <property type="entry name" value="HATPase_C_sf"/>
</dbReference>